<dbReference type="InterPro" id="IPR046791">
    <property type="entry name" value="Polycystin_dom"/>
</dbReference>
<feature type="region of interest" description="Disordered" evidence="6">
    <location>
        <begin position="1363"/>
        <end position="1387"/>
    </location>
</feature>
<feature type="transmembrane region" description="Helical" evidence="7">
    <location>
        <begin position="1172"/>
        <end position="1193"/>
    </location>
</feature>
<evidence type="ECO:0000259" key="9">
    <source>
        <dbReference type="Pfam" id="PF20519"/>
    </source>
</evidence>
<dbReference type="Gene3D" id="1.25.40.20">
    <property type="entry name" value="Ankyrin repeat-containing domain"/>
    <property type="match status" value="2"/>
</dbReference>
<gene>
    <name evidence="10" type="ORF">P43SY_000584</name>
</gene>
<dbReference type="SUPFAM" id="SSF48403">
    <property type="entry name" value="Ankyrin repeat"/>
    <property type="match status" value="1"/>
</dbReference>
<feature type="domain" description="Polycystin" evidence="9">
    <location>
        <begin position="893"/>
        <end position="990"/>
    </location>
</feature>
<comment type="similarity">
    <text evidence="2">Belongs to the polycystin family.</text>
</comment>
<feature type="region of interest" description="Disordered" evidence="6">
    <location>
        <begin position="452"/>
        <end position="486"/>
    </location>
</feature>
<dbReference type="InterPro" id="IPR002110">
    <property type="entry name" value="Ankyrin_rpt"/>
</dbReference>
<dbReference type="SUPFAM" id="SSF140860">
    <property type="entry name" value="Pseudo ankyrin repeat-like"/>
    <property type="match status" value="1"/>
</dbReference>
<feature type="transmembrane region" description="Helical" evidence="7">
    <location>
        <begin position="1008"/>
        <end position="1032"/>
    </location>
</feature>
<dbReference type="InterPro" id="IPR036770">
    <property type="entry name" value="Ankyrin_rpt-contain_sf"/>
</dbReference>
<evidence type="ECO:0000256" key="6">
    <source>
        <dbReference type="SAM" id="MobiDB-lite"/>
    </source>
</evidence>
<dbReference type="Pfam" id="PF20519">
    <property type="entry name" value="Polycystin_dom"/>
    <property type="match status" value="2"/>
</dbReference>
<feature type="compositionally biased region" description="Basic and acidic residues" evidence="6">
    <location>
        <begin position="475"/>
        <end position="486"/>
    </location>
</feature>
<accession>A0AAD5Q273</accession>
<keyword evidence="4 7" id="KW-1133">Transmembrane helix</keyword>
<comment type="caution">
    <text evidence="10">The sequence shown here is derived from an EMBL/GenBank/DDBJ whole genome shotgun (WGS) entry which is preliminary data.</text>
</comment>
<dbReference type="Proteomes" id="UP001209570">
    <property type="component" value="Unassembled WGS sequence"/>
</dbReference>
<dbReference type="EMBL" id="JAKCXM010000565">
    <property type="protein sequence ID" value="KAJ0392845.1"/>
    <property type="molecule type" value="Genomic_DNA"/>
</dbReference>
<evidence type="ECO:0000256" key="2">
    <source>
        <dbReference type="ARBA" id="ARBA00007200"/>
    </source>
</evidence>
<proteinExistence type="inferred from homology"/>
<keyword evidence="11" id="KW-1185">Reference proteome</keyword>
<feature type="domain" description="Polycystin" evidence="9">
    <location>
        <begin position="709"/>
        <end position="805"/>
    </location>
</feature>
<name>A0AAD5Q273_PYTIN</name>
<comment type="subcellular location">
    <subcellularLocation>
        <location evidence="1">Membrane</location>
        <topology evidence="1">Multi-pass membrane protein</topology>
    </subcellularLocation>
</comment>
<sequence length="1488" mass="162055">MALDGLPCCFDPQQLRRRLSALSNTGTATAAGDSEPRASTALLVDVIASSALTHADRVALVRMCLEAGADPNASTSDGEPVVLHALLNDLPEIAVDLISNGVRWKSLIPDTSYPSLLHKLVANGSVCMLRVIDELDPELDWELDDAPIAYIPLLYLAVCTQHLDVAEFLLQRRRRPVNVDAMWAARITPIARAVDLEASEMVQLLIAHGANVELHGPGAPPPLAYAALRGNVKIARQLIEAGALGDPCGSIPSIAITTSIQSGNVEMTRLLLEHNVPSDRAMTRLLLEEAYVDVAADANKFELLSYALRNDDKLVLKALHALQSEPEAVERKPVDAMSGRAYARHPKGTLGGATDIESFIPHRFRLAAPKVTSRAKELAIRRAIQRQCKEKNWKKVLRLRHERICPLLAPSDGAENAASEPSSETSTAVAASTETQEQLSEDVEMADNNGTVAAEPSKETSTPEVADSTTAEAVTDEKALAAQRQKEALEASKQELQALEGQLQQLSDEKHAKFLRLKELLVQEAKAKSSTTRTRRADTGPQSPHPQDANTAPAVAAAPALFVRNLVGVFSCSFIIIIGWARVVSRSTRRLLGMLDAKASDELSAPAPVASMPPALGTINHAAAGKRGLPPALIREESLKRISHTPVPFGSLSEAFAAAVFLVLFVLATTVVQQNAEPFYFSNRVRAALLDRDFAITLHGGSGALKRFDGIQDLRDVWAFLQGPFADAVYATTVPDRDDQLESLQGMMLSFNRVLGGVRLRTVRVRPSSCETLEHLPEYSSLVPFCYGSFSREHEQREGYGPVLNSADVTASLAFRFANSFFADKAATKGFGDLQTCYSDCERSCGERFGVDRFRYAAQCKTDCGVHCKCIYEQPVGFSLCADPTPGGASASVPASVFAFNWTPEAAVGSTPSMGYTAVFPTSGYVVDLPLNGTAAAERLAELQEQRFVDLATRALIVEFTLYNAHLQLFNLVQLTLEFPATGGVFARCSDAVVDLFRYSTPRDTPRIVLELLVVAMVLWRWKSLLLAWYRAGGLAAYVAQDPLWHALQLAHLVSFAVVIGFRLFLVDRTYGTLSGDVLAALRRARAASDAIPTFDSYAQLQRVDDVLQSVNAALVWAQFLKYTQMSKRMCLLLRVLRRAGPDLGWFLVYVLSVVCAFAQIGFLLFGARLAAFRTLGAALVTLLEALAGDLALDAMVDAHRVLGPLFYVAFYLLLLLVLLNVFLAIINDAYVQTLSEQEEEDAAEEAALVVASMREDASDGASAEMEAQLRLLARRELEQLRRYPFSKGLVPALRLLIADLKQSVYELRTGRRVLKVDPLATTMLAGVTATDARGTAHGSHAAPSRKLTQQVQKQLEKQLRVQDAVREAQRQERDAAQRAETDRQQQELATRLSTLVESNEDKTRRLDELEGTLTAIEKLCQQLVTAAAEDLPPAPKRPTTTADSARGGSRPPTALALALQRQKTATRLSGKPKTDDDGEIEVQEVSL</sequence>
<feature type="compositionally biased region" description="Low complexity" evidence="6">
    <location>
        <begin position="414"/>
        <end position="437"/>
    </location>
</feature>
<dbReference type="SMART" id="SM00248">
    <property type="entry name" value="ANK"/>
    <property type="match status" value="7"/>
</dbReference>
<feature type="region of interest" description="Disordered" evidence="6">
    <location>
        <begin position="411"/>
        <end position="440"/>
    </location>
</feature>
<keyword evidence="5 7" id="KW-0472">Membrane</keyword>
<dbReference type="PANTHER" id="PTHR10877:SF183">
    <property type="entry name" value="AT14535P-RELATED"/>
    <property type="match status" value="1"/>
</dbReference>
<feature type="transmembrane region" description="Helical" evidence="7">
    <location>
        <begin position="1205"/>
        <end position="1227"/>
    </location>
</feature>
<feature type="region of interest" description="Disordered" evidence="6">
    <location>
        <begin position="525"/>
        <end position="551"/>
    </location>
</feature>
<feature type="compositionally biased region" description="Polar residues" evidence="6">
    <location>
        <begin position="459"/>
        <end position="472"/>
    </location>
</feature>
<dbReference type="Gene3D" id="1.10.287.70">
    <property type="match status" value="1"/>
</dbReference>
<evidence type="ECO:0000256" key="1">
    <source>
        <dbReference type="ARBA" id="ARBA00004141"/>
    </source>
</evidence>
<feature type="compositionally biased region" description="Basic and acidic residues" evidence="6">
    <location>
        <begin position="1363"/>
        <end position="1386"/>
    </location>
</feature>
<feature type="domain" description="Polycystin cation channel PKD1/PKD2" evidence="8">
    <location>
        <begin position="998"/>
        <end position="1233"/>
    </location>
</feature>
<feature type="transmembrane region" description="Helical" evidence="7">
    <location>
        <begin position="1044"/>
        <end position="1066"/>
    </location>
</feature>
<protein>
    <recommendedName>
        <fullName evidence="12">Polycystin cation channel PKD1/PKD2 domain-containing protein</fullName>
    </recommendedName>
</protein>
<feature type="compositionally biased region" description="Acidic residues" evidence="6">
    <location>
        <begin position="1477"/>
        <end position="1488"/>
    </location>
</feature>
<dbReference type="GO" id="GO:0016020">
    <property type="term" value="C:membrane"/>
    <property type="evidence" value="ECO:0007669"/>
    <property type="project" value="UniProtKB-SubCell"/>
</dbReference>
<dbReference type="Pfam" id="PF08016">
    <property type="entry name" value="PKD_channel"/>
    <property type="match status" value="1"/>
</dbReference>
<evidence type="ECO:0000256" key="3">
    <source>
        <dbReference type="ARBA" id="ARBA00022692"/>
    </source>
</evidence>
<evidence type="ECO:0008006" key="12">
    <source>
        <dbReference type="Google" id="ProtNLM"/>
    </source>
</evidence>
<feature type="transmembrane region" description="Helical" evidence="7">
    <location>
        <begin position="566"/>
        <end position="584"/>
    </location>
</feature>
<evidence type="ECO:0000256" key="7">
    <source>
        <dbReference type="SAM" id="Phobius"/>
    </source>
</evidence>
<evidence type="ECO:0000313" key="10">
    <source>
        <dbReference type="EMBL" id="KAJ0392845.1"/>
    </source>
</evidence>
<reference evidence="10" key="1">
    <citation type="submission" date="2021-12" db="EMBL/GenBank/DDBJ databases">
        <title>Prjna785345.</title>
        <authorList>
            <person name="Rujirawat T."/>
            <person name="Krajaejun T."/>
        </authorList>
    </citation>
    <scope>NUCLEOTIDE SEQUENCE</scope>
    <source>
        <strain evidence="10">Pi057C3</strain>
    </source>
</reference>
<feature type="transmembrane region" description="Helical" evidence="7">
    <location>
        <begin position="1144"/>
        <end position="1166"/>
    </location>
</feature>
<dbReference type="InterPro" id="IPR013122">
    <property type="entry name" value="PKD1_2_channel"/>
</dbReference>
<dbReference type="PANTHER" id="PTHR10877">
    <property type="entry name" value="POLYCYSTIN FAMILY MEMBER"/>
    <property type="match status" value="1"/>
</dbReference>
<evidence type="ECO:0000313" key="11">
    <source>
        <dbReference type="Proteomes" id="UP001209570"/>
    </source>
</evidence>
<dbReference type="InterPro" id="IPR051223">
    <property type="entry name" value="Polycystin"/>
</dbReference>
<evidence type="ECO:0000256" key="5">
    <source>
        <dbReference type="ARBA" id="ARBA00023136"/>
    </source>
</evidence>
<organism evidence="10 11">
    <name type="scientific">Pythium insidiosum</name>
    <name type="common">Pythiosis disease agent</name>
    <dbReference type="NCBI Taxonomy" id="114742"/>
    <lineage>
        <taxon>Eukaryota</taxon>
        <taxon>Sar</taxon>
        <taxon>Stramenopiles</taxon>
        <taxon>Oomycota</taxon>
        <taxon>Peronosporomycetes</taxon>
        <taxon>Pythiales</taxon>
        <taxon>Pythiaceae</taxon>
        <taxon>Pythium</taxon>
    </lineage>
</organism>
<evidence type="ECO:0000259" key="8">
    <source>
        <dbReference type="Pfam" id="PF08016"/>
    </source>
</evidence>
<keyword evidence="3 7" id="KW-0812">Transmembrane</keyword>
<evidence type="ECO:0000256" key="4">
    <source>
        <dbReference type="ARBA" id="ARBA00022989"/>
    </source>
</evidence>
<feature type="region of interest" description="Disordered" evidence="6">
    <location>
        <begin position="1428"/>
        <end position="1488"/>
    </location>
</feature>